<reference evidence="3 4" key="1">
    <citation type="submission" date="2020-06" db="EMBL/GenBank/DDBJ databases">
        <title>Description of novel acetic acid bacteria.</title>
        <authorList>
            <person name="Sombolestani A."/>
        </authorList>
    </citation>
    <scope>NUCLEOTIDE SEQUENCE [LARGE SCALE GENOMIC DNA]</scope>
    <source>
        <strain evidence="3 4">LMG 31431</strain>
    </source>
</reference>
<feature type="compositionally biased region" description="Basic and acidic residues" evidence="2">
    <location>
        <begin position="203"/>
        <end position="216"/>
    </location>
</feature>
<dbReference type="InterPro" id="IPR041920">
    <property type="entry name" value="ROS/MUCR_sf"/>
</dbReference>
<dbReference type="AlphaFoldDB" id="A0A7Y7M668"/>
<protein>
    <submittedName>
        <fullName evidence="3">MucR family transcriptional regulator</fullName>
    </submittedName>
</protein>
<comment type="caution">
    <text evidence="3">The sequence shown here is derived from an EMBL/GenBank/DDBJ whole genome shotgun (WGS) entry which is preliminary data.</text>
</comment>
<evidence type="ECO:0000313" key="3">
    <source>
        <dbReference type="EMBL" id="NVN10376.1"/>
    </source>
</evidence>
<proteinExistence type="inferred from homology"/>
<evidence type="ECO:0000256" key="2">
    <source>
        <dbReference type="SAM" id="MobiDB-lite"/>
    </source>
</evidence>
<dbReference type="GO" id="GO:0008270">
    <property type="term" value="F:zinc ion binding"/>
    <property type="evidence" value="ECO:0007669"/>
    <property type="project" value="InterPro"/>
</dbReference>
<dbReference type="GO" id="GO:0003677">
    <property type="term" value="F:DNA binding"/>
    <property type="evidence" value="ECO:0007669"/>
    <property type="project" value="InterPro"/>
</dbReference>
<dbReference type="EMBL" id="JABXXP010000035">
    <property type="protein sequence ID" value="NVN10376.1"/>
    <property type="molecule type" value="Genomic_DNA"/>
</dbReference>
<accession>A0A7Y7M668</accession>
<feature type="region of interest" description="Disordered" evidence="2">
    <location>
        <begin position="171"/>
        <end position="223"/>
    </location>
</feature>
<evidence type="ECO:0000313" key="4">
    <source>
        <dbReference type="Proteomes" id="UP000534870"/>
    </source>
</evidence>
<dbReference type="InterPro" id="IPR008807">
    <property type="entry name" value="ROS_MUCR"/>
</dbReference>
<dbReference type="Pfam" id="PF05443">
    <property type="entry name" value="ROS_MUCR"/>
    <property type="match status" value="1"/>
</dbReference>
<feature type="compositionally biased region" description="Polar residues" evidence="2">
    <location>
        <begin position="187"/>
        <end position="201"/>
    </location>
</feature>
<dbReference type="Proteomes" id="UP000534870">
    <property type="component" value="Unassembled WGS sequence"/>
</dbReference>
<comment type="similarity">
    <text evidence="1">Belongs to the ros/MucR family.</text>
</comment>
<dbReference type="RefSeq" id="WP_176639153.1">
    <property type="nucleotide sequence ID" value="NZ_JABXXP010000035.1"/>
</dbReference>
<sequence length="223" mass="24481">MNSDKDIILGRLNATAQIVTAHLATAKVETDQLPNLVQRIYASTAIEEPDAKPHALTPRETSPAVAQGSAETERPFVRHDEAQTLDIKPSSSVQTEAQTPKPAVPIRESVFPDYVICLEDGKKLKSLKRHLMSAFGMTVEDYKEKWSLPDTYPTVAPNYAEMRRRVAQSIGLGRKSSVNGDAKETAAKSQPSAATSQTPASQDKGRRPIRKTDELRLANAFSR</sequence>
<name>A0A7Y7M668_9PROT</name>
<evidence type="ECO:0000256" key="1">
    <source>
        <dbReference type="ARBA" id="ARBA00007031"/>
    </source>
</evidence>
<feature type="compositionally biased region" description="Polar residues" evidence="2">
    <location>
        <begin position="89"/>
        <end position="98"/>
    </location>
</feature>
<organism evidence="3 4">
    <name type="scientific">Nguyenibacter vanlangensis</name>
    <dbReference type="NCBI Taxonomy" id="1216886"/>
    <lineage>
        <taxon>Bacteria</taxon>
        <taxon>Pseudomonadati</taxon>
        <taxon>Pseudomonadota</taxon>
        <taxon>Alphaproteobacteria</taxon>
        <taxon>Acetobacterales</taxon>
        <taxon>Acetobacteraceae</taxon>
        <taxon>Nguyenibacter</taxon>
    </lineage>
</organism>
<feature type="region of interest" description="Disordered" evidence="2">
    <location>
        <begin position="48"/>
        <end position="101"/>
    </location>
</feature>
<gene>
    <name evidence="3" type="ORF">HUK84_04300</name>
</gene>
<dbReference type="Gene3D" id="1.10.10.1550">
    <property type="entry name" value="ROS/MUCR transcriptional regulator protein"/>
    <property type="match status" value="1"/>
</dbReference>
<feature type="compositionally biased region" description="Basic and acidic residues" evidence="2">
    <location>
        <begin position="71"/>
        <end position="82"/>
    </location>
</feature>
<dbReference type="GO" id="GO:0006355">
    <property type="term" value="P:regulation of DNA-templated transcription"/>
    <property type="evidence" value="ECO:0007669"/>
    <property type="project" value="InterPro"/>
</dbReference>